<name>M6BEH4_LEPBO</name>
<evidence type="ECO:0000313" key="1">
    <source>
        <dbReference type="EMBL" id="EMJ77914.1"/>
    </source>
</evidence>
<proteinExistence type="predicted"/>
<dbReference type="AlphaFoldDB" id="M6BEH4"/>
<organism evidence="1 2">
    <name type="scientific">Leptospira borgpetersenii serovar Hardjo-bovis str. Sponselee</name>
    <dbReference type="NCBI Taxonomy" id="1303729"/>
    <lineage>
        <taxon>Bacteria</taxon>
        <taxon>Pseudomonadati</taxon>
        <taxon>Spirochaetota</taxon>
        <taxon>Spirochaetia</taxon>
        <taxon>Leptospirales</taxon>
        <taxon>Leptospiraceae</taxon>
        <taxon>Leptospira</taxon>
    </lineage>
</organism>
<sequence length="70" mass="8393">MQIIRLEPLLYSFLVQNGNKKSYDPDFLKKTNLSLCEKIPTNSLKRIFRKDLNTRIPTIFSHNHFYHLQN</sequence>
<evidence type="ECO:0000313" key="2">
    <source>
        <dbReference type="Proteomes" id="UP000011873"/>
    </source>
</evidence>
<dbReference type="EMBL" id="ANMU01000171">
    <property type="protein sequence ID" value="EMJ77914.1"/>
    <property type="molecule type" value="Genomic_DNA"/>
</dbReference>
<dbReference type="Proteomes" id="UP000011873">
    <property type="component" value="Unassembled WGS sequence"/>
</dbReference>
<accession>M6BEH4</accession>
<reference evidence="1 2" key="1">
    <citation type="submission" date="2013-01" db="EMBL/GenBank/DDBJ databases">
        <authorList>
            <person name="Harkins D.M."/>
            <person name="Durkin A.S."/>
            <person name="Brinkac L.M."/>
            <person name="Haft D.H."/>
            <person name="Selengut J.D."/>
            <person name="Sanka R."/>
            <person name="DePew J."/>
            <person name="Purushe J."/>
            <person name="Galloway R.L."/>
            <person name="Vinetz J.M."/>
            <person name="Sutton G.G."/>
            <person name="Nierman W.C."/>
            <person name="Fouts D.E."/>
        </authorList>
    </citation>
    <scope>NUCLEOTIDE SEQUENCE [LARGE SCALE GENOMIC DNA]</scope>
    <source>
        <strain evidence="1 2">Sponselee CDC</strain>
    </source>
</reference>
<comment type="caution">
    <text evidence="1">The sequence shown here is derived from an EMBL/GenBank/DDBJ whole genome shotgun (WGS) entry which is preliminary data.</text>
</comment>
<protein>
    <submittedName>
        <fullName evidence="1">Uncharacterized protein</fullName>
    </submittedName>
</protein>
<gene>
    <name evidence="1" type="ORF">LEP1GSC016_2745</name>
</gene>
<dbReference type="PATRIC" id="fig|1218567.3.peg.4118"/>